<evidence type="ECO:0000313" key="2">
    <source>
        <dbReference type="EMBL" id="KKU91450.1"/>
    </source>
</evidence>
<name>A0A0G1XAT9_9BACT</name>
<evidence type="ECO:0000256" key="1">
    <source>
        <dbReference type="SAM" id="MobiDB-lite"/>
    </source>
</evidence>
<proteinExistence type="predicted"/>
<sequence>MNAVVSFYACVQNFWLAILHGDLEVVVKDGSEIRITKDNLPEKFSEFDAEDAKFFYEAATNWEQKFEQELKHLGKVLLFVRKQENYPSKVMMVRKPKMLVTEKASRVLREPYAGVFICDDERGNRLLRDMEPPAHDKWDRDRAKNGWAAMHELDDFIKESLKSMGGTVTTEPQDIPGLDKYLPDNEDRDYLPQQGAAFDPTDLEGTQESGREVGANKEESPADVEKVIRKSIVTNKEPGGVKRTPPKGPGKGPHGRPTGPEAGGEEGVRIKTSAISFRSFIQKTKEGPEYHFAITGREECEGGIRLVAVGDDNSYPAEIKSATDIDSKAKYETDGSMIKGLSIKNGQTIRLAVRLESRKKYALGIESYEG</sequence>
<accession>A0A0G1XAT9</accession>
<reference evidence="2 3" key="1">
    <citation type="journal article" date="2015" name="Nature">
        <title>rRNA introns, odd ribosomes, and small enigmatic genomes across a large radiation of phyla.</title>
        <authorList>
            <person name="Brown C.T."/>
            <person name="Hug L.A."/>
            <person name="Thomas B.C."/>
            <person name="Sharon I."/>
            <person name="Castelle C.J."/>
            <person name="Singh A."/>
            <person name="Wilkins M.J."/>
            <person name="Williams K.H."/>
            <person name="Banfield J.F."/>
        </authorList>
    </citation>
    <scope>NUCLEOTIDE SEQUENCE [LARGE SCALE GENOMIC DNA]</scope>
</reference>
<comment type="caution">
    <text evidence="2">The sequence shown here is derived from an EMBL/GenBank/DDBJ whole genome shotgun (WGS) entry which is preliminary data.</text>
</comment>
<gene>
    <name evidence="2" type="ORF">UY23_C0001G0056</name>
</gene>
<dbReference type="EMBL" id="LCPF01000001">
    <property type="protein sequence ID" value="KKU91450.1"/>
    <property type="molecule type" value="Genomic_DNA"/>
</dbReference>
<dbReference type="AlphaFoldDB" id="A0A0G1XAT9"/>
<dbReference type="Proteomes" id="UP000034956">
    <property type="component" value="Unassembled WGS sequence"/>
</dbReference>
<feature type="compositionally biased region" description="Basic and acidic residues" evidence="1">
    <location>
        <begin position="209"/>
        <end position="228"/>
    </location>
</feature>
<protein>
    <submittedName>
        <fullName evidence="2">Uncharacterized protein</fullName>
    </submittedName>
</protein>
<organism evidence="2 3">
    <name type="scientific">Candidatus Jorgensenbacteria bacterium GW2011_GWA1_48_11</name>
    <dbReference type="NCBI Taxonomy" id="1618660"/>
    <lineage>
        <taxon>Bacteria</taxon>
        <taxon>Candidatus Joergenseniibacteriota</taxon>
    </lineage>
</organism>
<evidence type="ECO:0000313" key="3">
    <source>
        <dbReference type="Proteomes" id="UP000034956"/>
    </source>
</evidence>
<feature type="region of interest" description="Disordered" evidence="1">
    <location>
        <begin position="184"/>
        <end position="267"/>
    </location>
</feature>